<dbReference type="Proteomes" id="UP000732298">
    <property type="component" value="Unassembled WGS sequence"/>
</dbReference>
<dbReference type="Gene3D" id="1.10.10.10">
    <property type="entry name" value="Winged helix-like DNA-binding domain superfamily/Winged helix DNA-binding domain"/>
    <property type="match status" value="1"/>
</dbReference>
<comment type="catalytic activity">
    <reaction evidence="8">
        <text>a 6-O-methyl-2'-deoxyguanosine in DNA + L-cysteinyl-[protein] = S-methyl-L-cysteinyl-[protein] + a 2'-deoxyguanosine in DNA</text>
        <dbReference type="Rhea" id="RHEA:24000"/>
        <dbReference type="Rhea" id="RHEA-COMP:10131"/>
        <dbReference type="Rhea" id="RHEA-COMP:10132"/>
        <dbReference type="Rhea" id="RHEA-COMP:11367"/>
        <dbReference type="Rhea" id="RHEA-COMP:11368"/>
        <dbReference type="ChEBI" id="CHEBI:29950"/>
        <dbReference type="ChEBI" id="CHEBI:82612"/>
        <dbReference type="ChEBI" id="CHEBI:85445"/>
        <dbReference type="ChEBI" id="CHEBI:85448"/>
        <dbReference type="EC" id="2.1.1.63"/>
    </reaction>
</comment>
<evidence type="ECO:0000256" key="4">
    <source>
        <dbReference type="ARBA" id="ARBA00022603"/>
    </source>
</evidence>
<dbReference type="CDD" id="cd06445">
    <property type="entry name" value="ATase"/>
    <property type="match status" value="1"/>
</dbReference>
<protein>
    <recommendedName>
        <fullName evidence="3">methylated-DNA--[protein]-cysteine S-methyltransferase</fullName>
        <ecNumber evidence="3">2.1.1.63</ecNumber>
    </recommendedName>
</protein>
<dbReference type="FunFam" id="1.10.10.10:FF:000214">
    <property type="entry name" value="Methylated-DNA--protein-cysteine methyltransferase"/>
    <property type="match status" value="1"/>
</dbReference>
<keyword evidence="5" id="KW-0808">Transferase</keyword>
<dbReference type="GO" id="GO:0003908">
    <property type="term" value="F:methylated-DNA-[protein]-cysteine S-methyltransferase activity"/>
    <property type="evidence" value="ECO:0007669"/>
    <property type="project" value="UniProtKB-EC"/>
</dbReference>
<dbReference type="EMBL" id="JACQPB010000017">
    <property type="protein sequence ID" value="MBI4210108.1"/>
    <property type="molecule type" value="Genomic_DNA"/>
</dbReference>
<evidence type="ECO:0000256" key="6">
    <source>
        <dbReference type="ARBA" id="ARBA00022763"/>
    </source>
</evidence>
<evidence type="ECO:0000256" key="7">
    <source>
        <dbReference type="ARBA" id="ARBA00023204"/>
    </source>
</evidence>
<evidence type="ECO:0000259" key="9">
    <source>
        <dbReference type="Pfam" id="PF01035"/>
    </source>
</evidence>
<dbReference type="AlphaFoldDB" id="A0A8T3YM12"/>
<keyword evidence="4" id="KW-0489">Methyltransferase</keyword>
<comment type="caution">
    <text evidence="10">The sequence shown here is derived from an EMBL/GenBank/DDBJ whole genome shotgun (WGS) entry which is preliminary data.</text>
</comment>
<proteinExistence type="inferred from homology"/>
<dbReference type="PANTHER" id="PTHR10815">
    <property type="entry name" value="METHYLATED-DNA--PROTEIN-CYSTEINE METHYLTRANSFERASE"/>
    <property type="match status" value="1"/>
</dbReference>
<evidence type="ECO:0000256" key="8">
    <source>
        <dbReference type="ARBA" id="ARBA00049348"/>
    </source>
</evidence>
<evidence type="ECO:0000256" key="3">
    <source>
        <dbReference type="ARBA" id="ARBA00011918"/>
    </source>
</evidence>
<dbReference type="PANTHER" id="PTHR10815:SF13">
    <property type="entry name" value="METHYLATED-DNA--PROTEIN-CYSTEINE METHYLTRANSFERASE"/>
    <property type="match status" value="1"/>
</dbReference>
<dbReference type="InterPro" id="IPR036217">
    <property type="entry name" value="MethylDNA_cys_MeTrfase_DNAb"/>
</dbReference>
<keyword evidence="6" id="KW-0227">DNA damage</keyword>
<accession>A0A8T3YM12</accession>
<reference evidence="10" key="1">
    <citation type="submission" date="2020-07" db="EMBL/GenBank/DDBJ databases">
        <title>Huge and variable diversity of episymbiotic CPR bacteria and DPANN archaea in groundwater ecosystems.</title>
        <authorList>
            <person name="He C.Y."/>
            <person name="Keren R."/>
            <person name="Whittaker M."/>
            <person name="Farag I.F."/>
            <person name="Doudna J."/>
            <person name="Cate J.H.D."/>
            <person name="Banfield J.F."/>
        </authorList>
    </citation>
    <scope>NUCLEOTIDE SEQUENCE</scope>
    <source>
        <strain evidence="10">NC_groundwater_1296_Ag_S-0.2um_52_80</strain>
    </source>
</reference>
<comment type="catalytic activity">
    <reaction evidence="1">
        <text>a 4-O-methyl-thymidine in DNA + L-cysteinyl-[protein] = a thymidine in DNA + S-methyl-L-cysteinyl-[protein]</text>
        <dbReference type="Rhea" id="RHEA:53428"/>
        <dbReference type="Rhea" id="RHEA-COMP:10131"/>
        <dbReference type="Rhea" id="RHEA-COMP:10132"/>
        <dbReference type="Rhea" id="RHEA-COMP:13555"/>
        <dbReference type="Rhea" id="RHEA-COMP:13556"/>
        <dbReference type="ChEBI" id="CHEBI:29950"/>
        <dbReference type="ChEBI" id="CHEBI:82612"/>
        <dbReference type="ChEBI" id="CHEBI:137386"/>
        <dbReference type="ChEBI" id="CHEBI:137387"/>
        <dbReference type="EC" id="2.1.1.63"/>
    </reaction>
</comment>
<dbReference type="Pfam" id="PF01035">
    <property type="entry name" value="DNA_binding_1"/>
    <property type="match status" value="1"/>
</dbReference>
<dbReference type="InterPro" id="IPR036388">
    <property type="entry name" value="WH-like_DNA-bd_sf"/>
</dbReference>
<evidence type="ECO:0000256" key="1">
    <source>
        <dbReference type="ARBA" id="ARBA00001286"/>
    </source>
</evidence>
<dbReference type="EC" id="2.1.1.63" evidence="3"/>
<sequence length="103" mass="11185">MPSFNQKIWRLIDKIPAGKVSTYKELARAAGSPNAFRAVGNACSANPNAPKTPCHRVVSSGGKIGGYAHGVERKIRLLASEGIRVADGKVTGFEERLFRYRTL</sequence>
<evidence type="ECO:0000313" key="11">
    <source>
        <dbReference type="Proteomes" id="UP000732298"/>
    </source>
</evidence>
<dbReference type="SUPFAM" id="SSF46767">
    <property type="entry name" value="Methylated DNA-protein cysteine methyltransferase, C-terminal domain"/>
    <property type="match status" value="1"/>
</dbReference>
<dbReference type="InterPro" id="IPR014048">
    <property type="entry name" value="MethylDNA_cys_MeTrfase_DNA-bd"/>
</dbReference>
<gene>
    <name evidence="10" type="ORF">HY544_01200</name>
</gene>
<comment type="similarity">
    <text evidence="2">Belongs to the MGMT family.</text>
</comment>
<evidence type="ECO:0000313" key="10">
    <source>
        <dbReference type="EMBL" id="MBI4210108.1"/>
    </source>
</evidence>
<dbReference type="GO" id="GO:0032259">
    <property type="term" value="P:methylation"/>
    <property type="evidence" value="ECO:0007669"/>
    <property type="project" value="UniProtKB-KW"/>
</dbReference>
<evidence type="ECO:0000256" key="2">
    <source>
        <dbReference type="ARBA" id="ARBA00008711"/>
    </source>
</evidence>
<dbReference type="NCBIfam" id="TIGR00589">
    <property type="entry name" value="ogt"/>
    <property type="match status" value="1"/>
</dbReference>
<organism evidence="10 11">
    <name type="scientific">Candidatus Iainarchaeum sp</name>
    <dbReference type="NCBI Taxonomy" id="3101447"/>
    <lineage>
        <taxon>Archaea</taxon>
        <taxon>Candidatus Iainarchaeota</taxon>
        <taxon>Candidatus Iainarchaeia</taxon>
        <taxon>Candidatus Iainarchaeales</taxon>
        <taxon>Candidatus Iainarchaeaceae</taxon>
        <taxon>Candidatus Iainarchaeum</taxon>
    </lineage>
</organism>
<name>A0A8T3YM12_9ARCH</name>
<dbReference type="GO" id="GO:0006281">
    <property type="term" value="P:DNA repair"/>
    <property type="evidence" value="ECO:0007669"/>
    <property type="project" value="UniProtKB-KW"/>
</dbReference>
<feature type="domain" description="Methylated-DNA-[protein]-cysteine S-methyltransferase DNA binding" evidence="9">
    <location>
        <begin position="4"/>
        <end position="83"/>
    </location>
</feature>
<keyword evidence="7" id="KW-0234">DNA repair</keyword>
<evidence type="ECO:0000256" key="5">
    <source>
        <dbReference type="ARBA" id="ARBA00022679"/>
    </source>
</evidence>